<dbReference type="Proteomes" id="UP000248889">
    <property type="component" value="Unassembled WGS sequence"/>
</dbReference>
<dbReference type="AlphaFoldDB" id="A0A2X0KK82"/>
<sequence length="254" mass="27494">MKPSNPWITGRYAVGEPTVRLICVPQAGAGAGAFSGWRRHVPEGVELAPVELPGRGTREREPHPEDVTALAEAVFQGLRPELTMPYVLFGHSLGGLLAYEVARRVEAQGLREPLAVLISGARAPQTPSLRTMSDVDEDRLLDWIAANGGLPQEILSYPSFVAEILRAVRTDLRYAEQYLEPDPTRLRSPLHVFAGADDAITPPAYVPLWERCAGGDFRVTTLPGGHAFPHTDPAALLRHVQDLLPRPAVAAGVG</sequence>
<evidence type="ECO:0000256" key="1">
    <source>
        <dbReference type="ARBA" id="ARBA00007169"/>
    </source>
</evidence>
<feature type="domain" description="Thioesterase TesA-like" evidence="3">
    <location>
        <begin position="22"/>
        <end position="244"/>
    </location>
</feature>
<evidence type="ECO:0000256" key="2">
    <source>
        <dbReference type="ARBA" id="ARBA00022801"/>
    </source>
</evidence>
<gene>
    <name evidence="4" type="ORF">DN069_03070</name>
</gene>
<comment type="similarity">
    <text evidence="1">Belongs to the thioesterase family.</text>
</comment>
<dbReference type="PANTHER" id="PTHR11487">
    <property type="entry name" value="THIOESTERASE"/>
    <property type="match status" value="1"/>
</dbReference>
<dbReference type="GO" id="GO:0008610">
    <property type="term" value="P:lipid biosynthetic process"/>
    <property type="evidence" value="ECO:0007669"/>
    <property type="project" value="TreeGrafter"/>
</dbReference>
<proteinExistence type="inferred from homology"/>
<dbReference type="InterPro" id="IPR020802">
    <property type="entry name" value="TesA-like"/>
</dbReference>
<keyword evidence="5" id="KW-1185">Reference proteome</keyword>
<evidence type="ECO:0000313" key="4">
    <source>
        <dbReference type="EMBL" id="RAG87110.1"/>
    </source>
</evidence>
<reference evidence="4 5" key="1">
    <citation type="submission" date="2018-06" db="EMBL/GenBank/DDBJ databases">
        <title>Streptacidiphilus pinicola sp. nov., isolated from pine grove soil.</title>
        <authorList>
            <person name="Roh S.G."/>
            <person name="Park S."/>
            <person name="Kim M.-K."/>
            <person name="Yun B.-R."/>
            <person name="Park J."/>
            <person name="Kim M.J."/>
            <person name="Kim Y.S."/>
            <person name="Kim S.B."/>
        </authorList>
    </citation>
    <scope>NUCLEOTIDE SEQUENCE [LARGE SCALE GENOMIC DNA]</scope>
    <source>
        <strain evidence="4 5">MMS16-CNU450</strain>
    </source>
</reference>
<comment type="caution">
    <text evidence="4">The sequence shown here is derived from an EMBL/GenBank/DDBJ whole genome shotgun (WGS) entry which is preliminary data.</text>
</comment>
<dbReference type="Gene3D" id="3.40.50.1820">
    <property type="entry name" value="alpha/beta hydrolase"/>
    <property type="match status" value="1"/>
</dbReference>
<protein>
    <submittedName>
        <fullName evidence="4">Thioesterase</fullName>
    </submittedName>
</protein>
<dbReference type="PANTHER" id="PTHR11487:SF0">
    <property type="entry name" value="S-ACYL FATTY ACID SYNTHASE THIOESTERASE, MEDIUM CHAIN"/>
    <property type="match status" value="1"/>
</dbReference>
<organism evidence="4 5">
    <name type="scientific">Streptacidiphilus pinicola</name>
    <dbReference type="NCBI Taxonomy" id="2219663"/>
    <lineage>
        <taxon>Bacteria</taxon>
        <taxon>Bacillati</taxon>
        <taxon>Actinomycetota</taxon>
        <taxon>Actinomycetes</taxon>
        <taxon>Kitasatosporales</taxon>
        <taxon>Streptomycetaceae</taxon>
        <taxon>Streptacidiphilus</taxon>
    </lineage>
</organism>
<dbReference type="SMART" id="SM00824">
    <property type="entry name" value="PKS_TE"/>
    <property type="match status" value="1"/>
</dbReference>
<evidence type="ECO:0000259" key="3">
    <source>
        <dbReference type="SMART" id="SM00824"/>
    </source>
</evidence>
<dbReference type="InterPro" id="IPR012223">
    <property type="entry name" value="TEII"/>
</dbReference>
<dbReference type="EMBL" id="QKYN01000012">
    <property type="protein sequence ID" value="RAG87110.1"/>
    <property type="molecule type" value="Genomic_DNA"/>
</dbReference>
<dbReference type="Pfam" id="PF00975">
    <property type="entry name" value="Thioesterase"/>
    <property type="match status" value="1"/>
</dbReference>
<dbReference type="InterPro" id="IPR029058">
    <property type="entry name" value="AB_hydrolase_fold"/>
</dbReference>
<dbReference type="GO" id="GO:0016787">
    <property type="term" value="F:hydrolase activity"/>
    <property type="evidence" value="ECO:0007669"/>
    <property type="project" value="UniProtKB-KW"/>
</dbReference>
<name>A0A2X0KK82_9ACTN</name>
<evidence type="ECO:0000313" key="5">
    <source>
        <dbReference type="Proteomes" id="UP000248889"/>
    </source>
</evidence>
<dbReference type="RefSeq" id="WP_111499228.1">
    <property type="nucleotide sequence ID" value="NZ_QKYN01000012.1"/>
</dbReference>
<accession>A0A2X0KK82</accession>
<dbReference type="InterPro" id="IPR001031">
    <property type="entry name" value="Thioesterase"/>
</dbReference>
<dbReference type="OrthoDB" id="8480037at2"/>
<keyword evidence="2" id="KW-0378">Hydrolase</keyword>
<dbReference type="SUPFAM" id="SSF53474">
    <property type="entry name" value="alpha/beta-Hydrolases"/>
    <property type="match status" value="1"/>
</dbReference>